<evidence type="ECO:0000256" key="11">
    <source>
        <dbReference type="ARBA" id="ARBA00023120"/>
    </source>
</evidence>
<comment type="caution">
    <text evidence="15">Lacks conserved residue(s) required for the propagation of feature annotation.</text>
</comment>
<evidence type="ECO:0000256" key="9">
    <source>
        <dbReference type="ARBA" id="ARBA00022952"/>
    </source>
</evidence>
<comment type="subcellular location">
    <subcellularLocation>
        <location evidence="15">Virion</location>
    </subcellularLocation>
    <subcellularLocation>
        <location evidence="15">Host nucleus</location>
    </subcellularLocation>
</comment>
<dbReference type="GO" id="GO:0019028">
    <property type="term" value="C:viral capsid"/>
    <property type="evidence" value="ECO:0007669"/>
    <property type="project" value="UniProtKB-UniRule"/>
</dbReference>
<comment type="function">
    <text evidence="15">Minor protein of the capsid that localizes along the inner surface of the virion, within the central cavities beneath the L1 pentamers. Plays a role in capsid stabilization through interaction with the major capsid protein L1. Once the virion enters the host cell, L2 escorts the genomic DNA into the nucleus by promoting escape from the endosomal compartments and traffic through the host Golgi network. Mechanistically, the C-terminus of L2 possesses a cell-penetrating peptide that protudes from the host endosome, interacts with host cytoplasmic retromer cargo and thereby mediates the capsid delivery to the host trans-Golgi network. Plays a role through its interaction with host dynein in the intracellular microtubule-dependent transport of viral capsid toward the nucleus. Mediates the viral genome import into the nucleus through binding to host importins. Once within the nucleus, L2 localizes viral genomes to host PML bodies in order to activate early gene expression for establishment of infection. Later on, promotes late gene expression by interacting with the viral E2 protein and by inhibiting its transcriptional activation functions. During virion assembly, encapsidates the genome by direct interaction with the viral DNA.</text>
</comment>
<keyword evidence="3 15" id="KW-0167">Capsid protein</keyword>
<evidence type="ECO:0000256" key="8">
    <source>
        <dbReference type="ARBA" id="ARBA00022921"/>
    </source>
</evidence>
<evidence type="ECO:0000313" key="16">
    <source>
        <dbReference type="EMBL" id="ATQ38674.1"/>
    </source>
</evidence>
<evidence type="ECO:0000256" key="3">
    <source>
        <dbReference type="ARBA" id="ARBA00022561"/>
    </source>
</evidence>
<keyword evidence="7 15" id="KW-0946">Virion</keyword>
<feature type="disulfide bond" evidence="15">
    <location>
        <begin position="18"/>
        <end position="24"/>
    </location>
</feature>
<evidence type="ECO:0000256" key="15">
    <source>
        <dbReference type="HAMAP-Rule" id="MF_04003"/>
    </source>
</evidence>
<keyword evidence="10" id="KW-1039">Host endosome</keyword>
<evidence type="ECO:0000256" key="5">
    <source>
        <dbReference type="ARBA" id="ARBA00022581"/>
    </source>
</evidence>
<dbReference type="GO" id="GO:0003677">
    <property type="term" value="F:DNA binding"/>
    <property type="evidence" value="ECO:0007669"/>
    <property type="project" value="UniProtKB-UniRule"/>
</dbReference>
<comment type="subunit">
    <text evidence="15">Interacts with major capsid protein L1. Interacts with E2; this interaction inhibits E2 transcriptional activity but not the DNA replication function E2. Interacts with host HSPA8; this interaction is required for L2 nuclear translocation. Interacts with host importins KPNB2 and KPNB3. Forms a complex with importin alpha2-beta1 heterodimers via interaction with the importin alpha2 adapter. Interacts with host DYNLT1; this interaction is essential for virus intracellular transport during entry. Interacts (via C-terminus) with host retromer subunits VPS35 AND VPS29.</text>
</comment>
<dbReference type="EMBL" id="MF588769">
    <property type="protein sequence ID" value="ATQ38674.1"/>
    <property type="molecule type" value="Genomic_DNA"/>
</dbReference>
<keyword evidence="8 15" id="KW-0426">Late protein</keyword>
<dbReference type="GO" id="GO:0075521">
    <property type="term" value="P:microtubule-dependent intracellular transport of viral material towards nucleus"/>
    <property type="evidence" value="ECO:0007669"/>
    <property type="project" value="UniProtKB-UniRule"/>
</dbReference>
<keyword evidence="2 15" id="KW-0597">Phosphoprotein</keyword>
<evidence type="ECO:0000256" key="10">
    <source>
        <dbReference type="ARBA" id="ARBA00023046"/>
    </source>
</evidence>
<dbReference type="GO" id="GO:0043657">
    <property type="term" value="C:host cell"/>
    <property type="evidence" value="ECO:0007669"/>
    <property type="project" value="GOC"/>
</dbReference>
<comment type="PTM">
    <text evidence="15">Highly phosphorylated.</text>
</comment>
<dbReference type="GO" id="GO:0075732">
    <property type="term" value="P:viral penetration into host nucleus"/>
    <property type="evidence" value="ECO:0007669"/>
    <property type="project" value="UniProtKB-KW"/>
</dbReference>
<name>A0A2D2AMJ5_9PAPI</name>
<dbReference type="GO" id="GO:0046718">
    <property type="term" value="P:symbiont entry into host cell"/>
    <property type="evidence" value="ECO:0007669"/>
    <property type="project" value="UniProtKB-KW"/>
</dbReference>
<dbReference type="HAMAP" id="MF_04003">
    <property type="entry name" value="PPV_L2"/>
    <property type="match status" value="1"/>
</dbReference>
<dbReference type="Pfam" id="PF00513">
    <property type="entry name" value="Late_protein_L2"/>
    <property type="match status" value="1"/>
</dbReference>
<keyword evidence="1 15" id="KW-1163">Viral penetration into host nucleus</keyword>
<dbReference type="GO" id="GO:0005198">
    <property type="term" value="F:structural molecule activity"/>
    <property type="evidence" value="ECO:0007669"/>
    <property type="project" value="UniProtKB-UniRule"/>
</dbReference>
<evidence type="ECO:0000256" key="7">
    <source>
        <dbReference type="ARBA" id="ARBA00022844"/>
    </source>
</evidence>
<evidence type="ECO:0000256" key="13">
    <source>
        <dbReference type="ARBA" id="ARBA00023157"/>
    </source>
</evidence>
<keyword evidence="12 15" id="KW-0238">DNA-binding</keyword>
<keyword evidence="11 15" id="KW-1176">Cytoplasmic inwards viral transport</keyword>
<comment type="similarity">
    <text evidence="15">Belongs to the papillomaviridae L2 protein family.</text>
</comment>
<evidence type="ECO:0000256" key="14">
    <source>
        <dbReference type="ARBA" id="ARBA00023296"/>
    </source>
</evidence>
<reference evidence="16" key="1">
    <citation type="journal article" date="2018" name="MSphere">
        <title>Metagenomic Discovery of 83 New Human Papillomavirus Types in Patients with Immunodeficiency.</title>
        <authorList>
            <person name="Pastrana D.V."/>
            <person name="Peretti A."/>
            <person name="Welch N.L."/>
            <person name="Borgogna C."/>
            <person name="Olivero C."/>
            <person name="Badolato R."/>
            <person name="Notarangelo L.D."/>
            <person name="Gariglio M."/>
            <person name="FitzGerald P.C."/>
            <person name="McIntosh C.E."/>
            <person name="Reeves J."/>
            <person name="Starrett G.J."/>
            <person name="Bliskovsky V."/>
            <person name="Velez D."/>
            <person name="Brownell I."/>
            <person name="Yarchoan R."/>
            <person name="Wyvill K.M."/>
            <person name="Uldrick T.S."/>
            <person name="Maldarelli F."/>
            <person name="Lisco A."/>
            <person name="Sereti I."/>
            <person name="Gonzalez C.M."/>
            <person name="Androphy E.J."/>
            <person name="McBride A.A."/>
            <person name="Van Doorslaer K."/>
            <person name="Garcia F."/>
            <person name="Dvoretzky I."/>
            <person name="Liu J.S."/>
            <person name="Han J."/>
            <person name="Murphy P.M."/>
            <person name="McDermott D.H."/>
            <person name="Buck C.B."/>
        </authorList>
    </citation>
    <scope>NUCLEOTIDE SEQUENCE</scope>
    <source>
        <strain evidence="16">IGamma12_w27c04a</strain>
    </source>
</reference>
<dbReference type="InterPro" id="IPR000784">
    <property type="entry name" value="Late_L2"/>
</dbReference>
<keyword evidence="4 15" id="KW-1048">Host nucleus</keyword>
<keyword evidence="6" id="KW-1040">Host Golgi apparatus</keyword>
<proteinExistence type="inferred from homology"/>
<keyword evidence="14 15" id="KW-1160">Virus entry into host cell</keyword>
<dbReference type="GO" id="GO:0042025">
    <property type="term" value="C:host cell nucleus"/>
    <property type="evidence" value="ECO:0007669"/>
    <property type="project" value="UniProtKB-SubCell"/>
</dbReference>
<evidence type="ECO:0000256" key="12">
    <source>
        <dbReference type="ARBA" id="ARBA00023125"/>
    </source>
</evidence>
<evidence type="ECO:0000256" key="6">
    <source>
        <dbReference type="ARBA" id="ARBA00022812"/>
    </source>
</evidence>
<keyword evidence="5 15" id="KW-0945">Host-virus interaction</keyword>
<keyword evidence="9 15" id="KW-1177">Microtubular inwards viral transport</keyword>
<sequence length="503" mass="55029">MSHPRRKRAAPEQLYKHCLAGGDCIPDVQNKYEQNTLADLLLKIFGGLVYFGGLGIGSGKGSGGSLGYKPLGSSTTGRTAPTAPVRPNIIVDALGPAEIIPIAPESSSIVPLAEGLPDVNILAPDTGPTLGTDEIELFTIRNPTTDVGGVSETPTIISSEEGSVAVLEVQPIPERPVEVTYDPTDTALHAINIVPADPLVTTDINVYVDPSYSGRVIGDFEEIPLDRLNYSSFEVEEPPTTSTPSDKLDKLVYKTKSFYSKYLRQEPVSNIEFLNRPSRLVQFEFENPAYEDADVTLTFERDLEQVSAAPESAFADIVKLSRPYFSRTTEGGVRVSRLGETATIVTRSGTTIGPKIHFYQDLSTIDNVENIELDVINTPEYISTVVDDLLATSPVDPFDFTTVDYNDTSLVDEYAENFNNAQLFVQTTDETDEVSFIPILPAEATIRVFSPDSTYLFTNLPSNININSSLINLTSAQIIQDSSDFFLHPSLIPKKRRRLSDSF</sequence>
<evidence type="ECO:0000256" key="2">
    <source>
        <dbReference type="ARBA" id="ARBA00022553"/>
    </source>
</evidence>
<keyword evidence="13 15" id="KW-1015">Disulfide bond</keyword>
<accession>A0A2D2AMJ5</accession>
<evidence type="ECO:0000256" key="4">
    <source>
        <dbReference type="ARBA" id="ARBA00022562"/>
    </source>
</evidence>
<organism evidence="16">
    <name type="scientific">Gammapapillomavirus 12</name>
    <dbReference type="NCBI Taxonomy" id="1513257"/>
    <lineage>
        <taxon>Viruses</taxon>
        <taxon>Monodnaviria</taxon>
        <taxon>Shotokuvirae</taxon>
        <taxon>Cossaviricota</taxon>
        <taxon>Papovaviricetes</taxon>
        <taxon>Zurhausenvirales</taxon>
        <taxon>Papillomaviridae</taxon>
        <taxon>Firstpapillomavirinae</taxon>
        <taxon>Gammapapillomavirus</taxon>
    </lineage>
</organism>
<protein>
    <recommendedName>
        <fullName evidence="15">Minor capsid protein L2</fullName>
    </recommendedName>
</protein>
<gene>
    <name evidence="15 16" type="primary">L2</name>
</gene>
<evidence type="ECO:0000256" key="1">
    <source>
        <dbReference type="ARBA" id="ARBA00022524"/>
    </source>
</evidence>